<sequence length="130" mass="14140">MLRPIMGFRCVHILVVEDNEDTREGITEYLMEKGHQVTSVANGREALLALSQLPRPCVVLLDWMMPVMGGEELLHQLQLQQALEGLSVVAITARPGLPDGGMPLRAVLPKPLDLGRLMSVVGQVAPRPAA</sequence>
<gene>
    <name evidence="4" type="ORF">HG543_15295</name>
</gene>
<dbReference type="Gene3D" id="3.40.50.2300">
    <property type="match status" value="1"/>
</dbReference>
<keyword evidence="1 2" id="KW-0597">Phosphoprotein</keyword>
<dbReference type="PANTHER" id="PTHR44591">
    <property type="entry name" value="STRESS RESPONSE REGULATOR PROTEIN 1"/>
    <property type="match status" value="1"/>
</dbReference>
<evidence type="ECO:0000259" key="3">
    <source>
        <dbReference type="PROSITE" id="PS50110"/>
    </source>
</evidence>
<keyword evidence="5" id="KW-1185">Reference proteome</keyword>
<dbReference type="SMART" id="SM00448">
    <property type="entry name" value="REC"/>
    <property type="match status" value="1"/>
</dbReference>
<feature type="domain" description="Response regulatory" evidence="3">
    <location>
        <begin position="12"/>
        <end position="125"/>
    </location>
</feature>
<dbReference type="EMBL" id="JABBJJ010000060">
    <property type="protein sequence ID" value="NMO16205.1"/>
    <property type="molecule type" value="Genomic_DNA"/>
</dbReference>
<dbReference type="Proteomes" id="UP000518300">
    <property type="component" value="Unassembled WGS sequence"/>
</dbReference>
<dbReference type="RefSeq" id="WP_169345497.1">
    <property type="nucleotide sequence ID" value="NZ_JABBJJ010000060.1"/>
</dbReference>
<dbReference type="PANTHER" id="PTHR44591:SF3">
    <property type="entry name" value="RESPONSE REGULATORY DOMAIN-CONTAINING PROTEIN"/>
    <property type="match status" value="1"/>
</dbReference>
<accession>A0A848LG91</accession>
<dbReference type="Pfam" id="PF00072">
    <property type="entry name" value="Response_reg"/>
    <property type="match status" value="1"/>
</dbReference>
<dbReference type="SUPFAM" id="SSF52172">
    <property type="entry name" value="CheY-like"/>
    <property type="match status" value="1"/>
</dbReference>
<evidence type="ECO:0000256" key="2">
    <source>
        <dbReference type="PROSITE-ProRule" id="PRU00169"/>
    </source>
</evidence>
<dbReference type="InterPro" id="IPR001789">
    <property type="entry name" value="Sig_transdc_resp-reg_receiver"/>
</dbReference>
<dbReference type="InterPro" id="IPR011006">
    <property type="entry name" value="CheY-like_superfamily"/>
</dbReference>
<dbReference type="InterPro" id="IPR050595">
    <property type="entry name" value="Bact_response_regulator"/>
</dbReference>
<protein>
    <submittedName>
        <fullName evidence="4">Response regulator</fullName>
    </submittedName>
</protein>
<dbReference type="PROSITE" id="PS50110">
    <property type="entry name" value="RESPONSE_REGULATORY"/>
    <property type="match status" value="1"/>
</dbReference>
<organism evidence="4 5">
    <name type="scientific">Pyxidicoccus fallax</name>
    <dbReference type="NCBI Taxonomy" id="394095"/>
    <lineage>
        <taxon>Bacteria</taxon>
        <taxon>Pseudomonadati</taxon>
        <taxon>Myxococcota</taxon>
        <taxon>Myxococcia</taxon>
        <taxon>Myxococcales</taxon>
        <taxon>Cystobacterineae</taxon>
        <taxon>Myxococcaceae</taxon>
        <taxon>Pyxidicoccus</taxon>
    </lineage>
</organism>
<evidence type="ECO:0000313" key="4">
    <source>
        <dbReference type="EMBL" id="NMO16205.1"/>
    </source>
</evidence>
<name>A0A848LG91_9BACT</name>
<proteinExistence type="predicted"/>
<feature type="modified residue" description="4-aspartylphosphate" evidence="2">
    <location>
        <position position="62"/>
    </location>
</feature>
<reference evidence="4 5" key="1">
    <citation type="submission" date="2020-04" db="EMBL/GenBank/DDBJ databases">
        <title>Draft genome of Pyxidicoccus fallax type strain.</title>
        <authorList>
            <person name="Whitworth D.E."/>
        </authorList>
    </citation>
    <scope>NUCLEOTIDE SEQUENCE [LARGE SCALE GENOMIC DNA]</scope>
    <source>
        <strain evidence="4 5">DSM 14698</strain>
    </source>
</reference>
<dbReference type="AlphaFoldDB" id="A0A848LG91"/>
<dbReference type="GO" id="GO:0000160">
    <property type="term" value="P:phosphorelay signal transduction system"/>
    <property type="evidence" value="ECO:0007669"/>
    <property type="project" value="InterPro"/>
</dbReference>
<evidence type="ECO:0000256" key="1">
    <source>
        <dbReference type="ARBA" id="ARBA00022553"/>
    </source>
</evidence>
<comment type="caution">
    <text evidence="4">The sequence shown here is derived from an EMBL/GenBank/DDBJ whole genome shotgun (WGS) entry which is preliminary data.</text>
</comment>
<evidence type="ECO:0000313" key="5">
    <source>
        <dbReference type="Proteomes" id="UP000518300"/>
    </source>
</evidence>